<evidence type="ECO:0000313" key="5">
    <source>
        <dbReference type="Proteomes" id="UP000184188"/>
    </source>
</evidence>
<dbReference type="AlphaFoldDB" id="A0A1L9SDG3"/>
<dbReference type="InterPro" id="IPR036874">
    <property type="entry name" value="Carbonic_anhydrase_sf"/>
</dbReference>
<reference evidence="5" key="1">
    <citation type="journal article" date="2017" name="Genome Biol.">
        <title>Comparative genomics reveals high biological diversity and specific adaptations in the industrially and medically important fungal genus Aspergillus.</title>
        <authorList>
            <person name="de Vries R.P."/>
            <person name="Riley R."/>
            <person name="Wiebenga A."/>
            <person name="Aguilar-Osorio G."/>
            <person name="Amillis S."/>
            <person name="Uchima C.A."/>
            <person name="Anderluh G."/>
            <person name="Asadollahi M."/>
            <person name="Askin M."/>
            <person name="Barry K."/>
            <person name="Battaglia E."/>
            <person name="Bayram O."/>
            <person name="Benocci T."/>
            <person name="Braus-Stromeyer S.A."/>
            <person name="Caldana C."/>
            <person name="Canovas D."/>
            <person name="Cerqueira G.C."/>
            <person name="Chen F."/>
            <person name="Chen W."/>
            <person name="Choi C."/>
            <person name="Clum A."/>
            <person name="Dos Santos R.A."/>
            <person name="Damasio A.R."/>
            <person name="Diallinas G."/>
            <person name="Emri T."/>
            <person name="Fekete E."/>
            <person name="Flipphi M."/>
            <person name="Freyberg S."/>
            <person name="Gallo A."/>
            <person name="Gournas C."/>
            <person name="Habgood R."/>
            <person name="Hainaut M."/>
            <person name="Harispe M.L."/>
            <person name="Henrissat B."/>
            <person name="Hilden K.S."/>
            <person name="Hope R."/>
            <person name="Hossain A."/>
            <person name="Karabika E."/>
            <person name="Karaffa L."/>
            <person name="Karanyi Z."/>
            <person name="Krasevec N."/>
            <person name="Kuo A."/>
            <person name="Kusch H."/>
            <person name="LaButti K."/>
            <person name="Lagendijk E.L."/>
            <person name="Lapidus A."/>
            <person name="Levasseur A."/>
            <person name="Lindquist E."/>
            <person name="Lipzen A."/>
            <person name="Logrieco A.F."/>
            <person name="MacCabe A."/>
            <person name="Maekelae M.R."/>
            <person name="Malavazi I."/>
            <person name="Melin P."/>
            <person name="Meyer V."/>
            <person name="Mielnichuk N."/>
            <person name="Miskei M."/>
            <person name="Molnar A.P."/>
            <person name="Mule G."/>
            <person name="Ngan C.Y."/>
            <person name="Orejas M."/>
            <person name="Orosz E."/>
            <person name="Ouedraogo J.P."/>
            <person name="Overkamp K.M."/>
            <person name="Park H.-S."/>
            <person name="Perrone G."/>
            <person name="Piumi F."/>
            <person name="Punt P.J."/>
            <person name="Ram A.F."/>
            <person name="Ramon A."/>
            <person name="Rauscher S."/>
            <person name="Record E."/>
            <person name="Riano-Pachon D.M."/>
            <person name="Robert V."/>
            <person name="Roehrig J."/>
            <person name="Ruller R."/>
            <person name="Salamov A."/>
            <person name="Salih N.S."/>
            <person name="Samson R.A."/>
            <person name="Sandor E."/>
            <person name="Sanguinetti M."/>
            <person name="Schuetze T."/>
            <person name="Sepcic K."/>
            <person name="Shelest E."/>
            <person name="Sherlock G."/>
            <person name="Sophianopoulou V."/>
            <person name="Squina F.M."/>
            <person name="Sun H."/>
            <person name="Susca A."/>
            <person name="Todd R.B."/>
            <person name="Tsang A."/>
            <person name="Unkles S.E."/>
            <person name="van de Wiele N."/>
            <person name="van Rossen-Uffink D."/>
            <person name="Oliveira J.V."/>
            <person name="Vesth T.C."/>
            <person name="Visser J."/>
            <person name="Yu J.-H."/>
            <person name="Zhou M."/>
            <person name="Andersen M.R."/>
            <person name="Archer D.B."/>
            <person name="Baker S.E."/>
            <person name="Benoit I."/>
            <person name="Brakhage A.A."/>
            <person name="Braus G.H."/>
            <person name="Fischer R."/>
            <person name="Frisvad J.C."/>
            <person name="Goldman G.H."/>
            <person name="Houbraken J."/>
            <person name="Oakley B."/>
            <person name="Pocsi I."/>
            <person name="Scazzocchio C."/>
            <person name="Seiboth B."/>
            <person name="vanKuyk P.A."/>
            <person name="Wortman J."/>
            <person name="Dyer P.S."/>
            <person name="Grigoriev I.V."/>
        </authorList>
    </citation>
    <scope>NUCLEOTIDE SEQUENCE [LARGE SCALE GENOMIC DNA]</scope>
    <source>
        <strain evidence="5">CBS 506.65</strain>
    </source>
</reference>
<comment type="similarity">
    <text evidence="1 3">Belongs to the beta-class carbonic anhydrase family.</text>
</comment>
<keyword evidence="2 3" id="KW-0862">Zinc</keyword>
<feature type="binding site" evidence="2">
    <location>
        <position position="24"/>
    </location>
    <ligand>
        <name>Zn(2+)</name>
        <dbReference type="ChEBI" id="CHEBI:29105"/>
    </ligand>
</feature>
<comment type="cofactor">
    <cofactor evidence="2">
        <name>Zn(2+)</name>
        <dbReference type="ChEBI" id="CHEBI:29105"/>
    </cofactor>
    <text evidence="2">Binds 1 zinc ion per subunit.</text>
</comment>
<feature type="binding site" evidence="2">
    <location>
        <position position="22"/>
    </location>
    <ligand>
        <name>Zn(2+)</name>
        <dbReference type="ChEBI" id="CHEBI:29105"/>
    </ligand>
</feature>
<dbReference type="Pfam" id="PF00484">
    <property type="entry name" value="Pro_CA"/>
    <property type="match status" value="1"/>
</dbReference>
<dbReference type="VEuPathDB" id="FungiDB:ASPZODRAFT_133846"/>
<dbReference type="RefSeq" id="XP_022579731.1">
    <property type="nucleotide sequence ID" value="XM_022723376.1"/>
</dbReference>
<dbReference type="EMBL" id="KV878345">
    <property type="protein sequence ID" value="OJJ45221.1"/>
    <property type="molecule type" value="Genomic_DNA"/>
</dbReference>
<dbReference type="GeneID" id="34609841"/>
<name>A0A1L9SDG3_9EURO</name>
<proteinExistence type="inferred from homology"/>
<organism evidence="4 5">
    <name type="scientific">Penicilliopsis zonata CBS 506.65</name>
    <dbReference type="NCBI Taxonomy" id="1073090"/>
    <lineage>
        <taxon>Eukaryota</taxon>
        <taxon>Fungi</taxon>
        <taxon>Dikarya</taxon>
        <taxon>Ascomycota</taxon>
        <taxon>Pezizomycotina</taxon>
        <taxon>Eurotiomycetes</taxon>
        <taxon>Eurotiomycetidae</taxon>
        <taxon>Eurotiales</taxon>
        <taxon>Aspergillaceae</taxon>
        <taxon>Penicilliopsis</taxon>
    </lineage>
</organism>
<dbReference type="Proteomes" id="UP000184188">
    <property type="component" value="Unassembled WGS sequence"/>
</dbReference>
<keyword evidence="3" id="KW-0456">Lyase</keyword>
<dbReference type="Gene3D" id="3.40.1050.10">
    <property type="entry name" value="Carbonic anhydrase"/>
    <property type="match status" value="1"/>
</dbReference>
<comment type="catalytic activity">
    <reaction evidence="3">
        <text>hydrogencarbonate + H(+) = CO2 + H2O</text>
        <dbReference type="Rhea" id="RHEA:10748"/>
        <dbReference type="ChEBI" id="CHEBI:15377"/>
        <dbReference type="ChEBI" id="CHEBI:15378"/>
        <dbReference type="ChEBI" id="CHEBI:16526"/>
        <dbReference type="ChEBI" id="CHEBI:17544"/>
        <dbReference type="EC" id="4.2.1.1"/>
    </reaction>
</comment>
<sequence>MLPPLCPLDPGKFQSRILWIGCSDSNDAEVDILGLDQSQVLVLRNLGNTVSEDLSCSTMIQYALSLEVCLWIACEDVY</sequence>
<dbReference type="InterPro" id="IPR001765">
    <property type="entry name" value="Carbonic_anhydrase"/>
</dbReference>
<evidence type="ECO:0000313" key="4">
    <source>
        <dbReference type="EMBL" id="OJJ45221.1"/>
    </source>
</evidence>
<dbReference type="SUPFAM" id="SSF53056">
    <property type="entry name" value="beta-carbonic anhydrase, cab"/>
    <property type="match status" value="1"/>
</dbReference>
<accession>A0A1L9SDG3</accession>
<dbReference type="GO" id="GO:0008270">
    <property type="term" value="F:zinc ion binding"/>
    <property type="evidence" value="ECO:0007669"/>
    <property type="project" value="UniProtKB-UniRule"/>
</dbReference>
<evidence type="ECO:0000256" key="1">
    <source>
        <dbReference type="ARBA" id="ARBA00006217"/>
    </source>
</evidence>
<keyword evidence="2" id="KW-0479">Metal-binding</keyword>
<evidence type="ECO:0000256" key="2">
    <source>
        <dbReference type="PIRSR" id="PIRSR601765-1"/>
    </source>
</evidence>
<protein>
    <recommendedName>
        <fullName evidence="3">Carbonic anhydrase</fullName>
        <ecNumber evidence="3">4.2.1.1</ecNumber>
    </recommendedName>
    <alternativeName>
        <fullName evidence="3">Carbonate dehydratase</fullName>
    </alternativeName>
</protein>
<dbReference type="GO" id="GO:0004089">
    <property type="term" value="F:carbonate dehydratase activity"/>
    <property type="evidence" value="ECO:0007669"/>
    <property type="project" value="UniProtKB-UniRule"/>
</dbReference>
<gene>
    <name evidence="4" type="ORF">ASPZODRAFT_133846</name>
</gene>
<dbReference type="OrthoDB" id="10248475at2759"/>
<comment type="function">
    <text evidence="3">Reversible hydration of carbon dioxide.</text>
</comment>
<evidence type="ECO:0000256" key="3">
    <source>
        <dbReference type="RuleBase" id="RU003956"/>
    </source>
</evidence>
<keyword evidence="5" id="KW-1185">Reference proteome</keyword>
<dbReference type="EC" id="4.2.1.1" evidence="3"/>